<keyword evidence="1" id="KW-0812">Transmembrane</keyword>
<evidence type="ECO:0008006" key="4">
    <source>
        <dbReference type="Google" id="ProtNLM"/>
    </source>
</evidence>
<proteinExistence type="predicted"/>
<dbReference type="EMBL" id="CP001857">
    <property type="protein sequence ID" value="ADB58813.1"/>
    <property type="molecule type" value="Genomic_DNA"/>
</dbReference>
<feature type="transmembrane region" description="Helical" evidence="1">
    <location>
        <begin position="130"/>
        <end position="155"/>
    </location>
</feature>
<dbReference type="Proteomes" id="UP000001901">
    <property type="component" value="Chromosome"/>
</dbReference>
<keyword evidence="3" id="KW-1185">Reference proteome</keyword>
<dbReference type="PaxDb" id="572546-Arcpr_1769"/>
<name>D2RFB9_ARCPA</name>
<evidence type="ECO:0000313" key="3">
    <source>
        <dbReference type="Proteomes" id="UP000001901"/>
    </source>
</evidence>
<feature type="transmembrane region" description="Helical" evidence="1">
    <location>
        <begin position="38"/>
        <end position="54"/>
    </location>
</feature>
<dbReference type="eggNOG" id="arCOG13036">
    <property type="taxonomic scope" value="Archaea"/>
</dbReference>
<dbReference type="HOGENOM" id="CLU_117052_1_0_2"/>
<keyword evidence="1" id="KW-1133">Transmembrane helix</keyword>
<organism evidence="2 3">
    <name type="scientific">Archaeoglobus profundus (strain DSM 5631 / JCM 9629 / NBRC 100127 / Av18)</name>
    <dbReference type="NCBI Taxonomy" id="572546"/>
    <lineage>
        <taxon>Archaea</taxon>
        <taxon>Methanobacteriati</taxon>
        <taxon>Methanobacteriota</taxon>
        <taxon>Archaeoglobi</taxon>
        <taxon>Archaeoglobales</taxon>
        <taxon>Archaeoglobaceae</taxon>
        <taxon>Archaeoglobus</taxon>
    </lineage>
</organism>
<evidence type="ECO:0000256" key="1">
    <source>
        <dbReference type="SAM" id="Phobius"/>
    </source>
</evidence>
<keyword evidence="1" id="KW-0472">Membrane</keyword>
<reference evidence="2 3" key="1">
    <citation type="journal article" date="2010" name="Stand. Genomic Sci.">
        <title>Complete genome sequence of Archaeoglobus profundus type strain (AV18).</title>
        <authorList>
            <person name="von Jan M."/>
            <person name="Lapidus A."/>
            <person name="Del Rio T.G."/>
            <person name="Copeland A."/>
            <person name="Tice H."/>
            <person name="Cheng J.F."/>
            <person name="Lucas S."/>
            <person name="Chen F."/>
            <person name="Nolan M."/>
            <person name="Goodwin L."/>
            <person name="Han C."/>
            <person name="Pitluck S."/>
            <person name="Liolios K."/>
            <person name="Ivanova N."/>
            <person name="Mavromatis K."/>
            <person name="Ovchinnikova G."/>
            <person name="Chertkov O."/>
            <person name="Pati A."/>
            <person name="Chen A."/>
            <person name="Palaniappan K."/>
            <person name="Land M."/>
            <person name="Hauser L."/>
            <person name="Chang Y.J."/>
            <person name="Jeffries C.D."/>
            <person name="Saunders E."/>
            <person name="Brettin T."/>
            <person name="Detter J.C."/>
            <person name="Chain P."/>
            <person name="Eichinger K."/>
            <person name="Huber H."/>
            <person name="Spring S."/>
            <person name="Rohde M."/>
            <person name="Goker M."/>
            <person name="Wirth R."/>
            <person name="Woyke T."/>
            <person name="Bristow J."/>
            <person name="Eisen J.A."/>
            <person name="Markowitz V."/>
            <person name="Hugenholtz P."/>
            <person name="Kyrpides N.C."/>
            <person name="Klenk H.P."/>
        </authorList>
    </citation>
    <scope>NUCLEOTIDE SEQUENCE [LARGE SCALE GENOMIC DNA]</scope>
    <source>
        <strain evidence="3">DSM 5631 / JCM 9629 / NBRC 100127 / Av18</strain>
    </source>
</reference>
<dbReference type="KEGG" id="apo:Arcpr_1769"/>
<sequence>MIDEENYGEKFKEHLLEQYKLFVEMADRVSNRRMHTNMFYISLVSALIAVTSVLREVGSFNSVIILSISGLGIIVCILWYVHIESYRKLNSAKFTVIHEIEKYLPYPCYYKEWEVLEKSRYVLLSKIEQGITIIFAIIFSIPLLRLLYYLFYLVISR</sequence>
<dbReference type="STRING" id="572546.Arcpr_1769"/>
<accession>D2RFB9</accession>
<evidence type="ECO:0000313" key="2">
    <source>
        <dbReference type="EMBL" id="ADB58813.1"/>
    </source>
</evidence>
<protein>
    <recommendedName>
        <fullName evidence="4">Small integral membrane protein</fullName>
    </recommendedName>
</protein>
<dbReference type="Pfam" id="PF24838">
    <property type="entry name" value="8xMP"/>
    <property type="match status" value="1"/>
</dbReference>
<gene>
    <name evidence="2" type="ordered locus">Arcpr_1769</name>
</gene>
<dbReference type="InterPro" id="IPR056918">
    <property type="entry name" value="8xMP"/>
</dbReference>
<dbReference type="AlphaFoldDB" id="D2RFB9"/>
<feature type="transmembrane region" description="Helical" evidence="1">
    <location>
        <begin position="60"/>
        <end position="81"/>
    </location>
</feature>